<gene>
    <name evidence="1" type="ORF">EJN92_06235</name>
</gene>
<evidence type="ECO:0000313" key="2">
    <source>
        <dbReference type="Proteomes" id="UP000275663"/>
    </source>
</evidence>
<dbReference type="EMBL" id="CP034464">
    <property type="protein sequence ID" value="AZP11630.1"/>
    <property type="molecule type" value="Genomic_DNA"/>
</dbReference>
<evidence type="ECO:0000313" key="1">
    <source>
        <dbReference type="EMBL" id="AZP11630.1"/>
    </source>
</evidence>
<proteinExistence type="predicted"/>
<protein>
    <submittedName>
        <fullName evidence="1">Uncharacterized protein</fullName>
    </submittedName>
</protein>
<name>A0A3Q9BPS9_9BURK</name>
<sequence>MTTFTYTVNCPPGVAGQVTNTTCTLAPAGDIYDNDLIEFVFVDSTGATTIPFACTMLVIKAPGNPHEVMEPFVGYKGQTCINLLTLTTPLTIRPSVSGAWSFSLLFVVDGQAYFLDPVIIIKPN</sequence>
<dbReference type="AlphaFoldDB" id="A0A3Q9BPS9"/>
<dbReference type="Proteomes" id="UP000275663">
    <property type="component" value="Chromosome"/>
</dbReference>
<reference evidence="1 2" key="1">
    <citation type="journal article" date="2011" name="Int. J. Syst. Evol. Microbiol.">
        <title>Description of Undibacterium oligocarboniphilum sp. nov., isolated from purified water, and Undibacterium pigrum strain CCUG 49012 as the type strain of Undibacterium parvum sp. nov., and emended descriptions of the genus Undibacterium and the species Undibacterium pigrum.</title>
        <authorList>
            <person name="Eder W."/>
            <person name="Wanner G."/>
            <person name="Ludwig W."/>
            <person name="Busse H.J."/>
            <person name="Ziemke-Kageler F."/>
            <person name="Lang E."/>
        </authorList>
    </citation>
    <scope>NUCLEOTIDE SEQUENCE [LARGE SCALE GENOMIC DNA]</scope>
    <source>
        <strain evidence="1 2">DSM 23061</strain>
    </source>
</reference>
<organism evidence="1 2">
    <name type="scientific">Undibacterium parvum</name>
    <dbReference type="NCBI Taxonomy" id="401471"/>
    <lineage>
        <taxon>Bacteria</taxon>
        <taxon>Pseudomonadati</taxon>
        <taxon>Pseudomonadota</taxon>
        <taxon>Betaproteobacteria</taxon>
        <taxon>Burkholderiales</taxon>
        <taxon>Oxalobacteraceae</taxon>
        <taxon>Undibacterium</taxon>
    </lineage>
</organism>
<dbReference type="KEGG" id="upv:EJN92_06235"/>
<dbReference type="RefSeq" id="WP_126127015.1">
    <property type="nucleotide sequence ID" value="NZ_CP034464.1"/>
</dbReference>
<accession>A0A3Q9BPS9</accession>
<keyword evidence="2" id="KW-1185">Reference proteome</keyword>